<evidence type="ECO:0000256" key="2">
    <source>
        <dbReference type="ARBA" id="ARBA00022079"/>
    </source>
</evidence>
<dbReference type="GO" id="GO:0046983">
    <property type="term" value="F:protein dimerization activity"/>
    <property type="evidence" value="ECO:0007669"/>
    <property type="project" value="InterPro"/>
</dbReference>
<feature type="domain" description="DNA-directed RNA polymerase RBP11-like dimerisation" evidence="8">
    <location>
        <begin position="68"/>
        <end position="141"/>
    </location>
</feature>
<keyword evidence="10" id="KW-1185">Reference proteome</keyword>
<dbReference type="InterPro" id="IPR033898">
    <property type="entry name" value="RNAP_AC19"/>
</dbReference>
<dbReference type="GO" id="GO:0006386">
    <property type="term" value="P:termination of RNA polymerase III transcription"/>
    <property type="evidence" value="ECO:0007669"/>
    <property type="project" value="EnsemblFungi"/>
</dbReference>
<name>A0A0C9M779_9FUNG</name>
<dbReference type="GO" id="GO:0005736">
    <property type="term" value="C:RNA polymerase I complex"/>
    <property type="evidence" value="ECO:0007669"/>
    <property type="project" value="EnsemblFungi"/>
</dbReference>
<evidence type="ECO:0000313" key="10">
    <source>
        <dbReference type="Proteomes" id="UP000053815"/>
    </source>
</evidence>
<evidence type="ECO:0000313" key="9">
    <source>
        <dbReference type="EMBL" id="GAN02759.1"/>
    </source>
</evidence>
<feature type="compositionally biased region" description="Acidic residues" evidence="7">
    <location>
        <begin position="19"/>
        <end position="48"/>
    </location>
</feature>
<dbReference type="OrthoDB" id="510325at2759"/>
<dbReference type="SUPFAM" id="SSF55257">
    <property type="entry name" value="RBP11-like subunits of RNA polymerase"/>
    <property type="match status" value="1"/>
</dbReference>
<evidence type="ECO:0000259" key="8">
    <source>
        <dbReference type="Pfam" id="PF13656"/>
    </source>
</evidence>
<feature type="compositionally biased region" description="Basic and acidic residues" evidence="7">
    <location>
        <begin position="1"/>
        <end position="13"/>
    </location>
</feature>
<dbReference type="Proteomes" id="UP000053815">
    <property type="component" value="Unassembled WGS sequence"/>
</dbReference>
<organism evidence="9">
    <name type="scientific">Mucor ambiguus</name>
    <dbReference type="NCBI Taxonomy" id="91626"/>
    <lineage>
        <taxon>Eukaryota</taxon>
        <taxon>Fungi</taxon>
        <taxon>Fungi incertae sedis</taxon>
        <taxon>Mucoromycota</taxon>
        <taxon>Mucoromycotina</taxon>
        <taxon>Mucoromycetes</taxon>
        <taxon>Mucorales</taxon>
        <taxon>Mucorineae</taxon>
        <taxon>Mucoraceae</taxon>
        <taxon>Mucor</taxon>
    </lineage>
</organism>
<dbReference type="GO" id="GO:0006384">
    <property type="term" value="P:transcription initiation at RNA polymerase III promoter"/>
    <property type="evidence" value="ECO:0007669"/>
    <property type="project" value="EnsemblFungi"/>
</dbReference>
<dbReference type="GO" id="GO:0006362">
    <property type="term" value="P:transcription elongation by RNA polymerase I"/>
    <property type="evidence" value="ECO:0007669"/>
    <property type="project" value="EnsemblFungi"/>
</dbReference>
<dbReference type="Pfam" id="PF13656">
    <property type="entry name" value="RNA_pol_L_2"/>
    <property type="match status" value="1"/>
</dbReference>
<comment type="similarity">
    <text evidence="6">Belongs to the archaeal Rpo11/eukaryotic RPB11/RPC19 RNA polymerase subunit family.</text>
</comment>
<dbReference type="PANTHER" id="PTHR13946">
    <property type="entry name" value="DNA-DIRECTED RNA POLYMERASE I,II,III"/>
    <property type="match status" value="1"/>
</dbReference>
<evidence type="ECO:0000256" key="3">
    <source>
        <dbReference type="ARBA" id="ARBA00022478"/>
    </source>
</evidence>
<dbReference type="Gene3D" id="3.30.1360.10">
    <property type="entry name" value="RNA polymerase, RBP11-like subunit"/>
    <property type="match status" value="1"/>
</dbReference>
<feature type="region of interest" description="Disordered" evidence="7">
    <location>
        <begin position="1"/>
        <end position="48"/>
    </location>
</feature>
<sequence>MAPAIKKEDEKPVAVDQDNQMDVDETSEVEEQEEEEEENSDEEMDEEPDLVVSADKIEIVGTHGDPTAMTFCFKEEDHTLGNALRHVINKNRDVDFCGYSIPHPSEAKMNVRIQTTDNTNAIDALKSGLQDLYDMVAHVREAYVEGLEKKEYVEFEEVA</sequence>
<keyword evidence="3 9" id="KW-0240">DNA-directed RNA polymerase</keyword>
<evidence type="ECO:0000256" key="7">
    <source>
        <dbReference type="SAM" id="MobiDB-lite"/>
    </source>
</evidence>
<dbReference type="PROSITE" id="PS01154">
    <property type="entry name" value="RNA_POL_L_13KD"/>
    <property type="match status" value="1"/>
</dbReference>
<dbReference type="GO" id="GO:0055029">
    <property type="term" value="C:nuclear DNA-directed RNA polymerase complex"/>
    <property type="evidence" value="ECO:0007669"/>
    <property type="project" value="UniProtKB-ARBA"/>
</dbReference>
<accession>A0A0C9M779</accession>
<reference evidence="9" key="1">
    <citation type="submission" date="2014-09" db="EMBL/GenBank/DDBJ databases">
        <title>Draft genome sequence of an oleaginous Mucoromycotina fungus Mucor ambiguus NBRC6742.</title>
        <authorList>
            <person name="Takeda I."/>
            <person name="Yamane N."/>
            <person name="Morita T."/>
            <person name="Tamano K."/>
            <person name="Machida M."/>
            <person name="Baker S."/>
            <person name="Koike H."/>
        </authorList>
    </citation>
    <scope>NUCLEOTIDE SEQUENCE</scope>
    <source>
        <strain evidence="9">NBRC 6742</strain>
    </source>
</reference>
<evidence type="ECO:0000256" key="1">
    <source>
        <dbReference type="ARBA" id="ARBA00004123"/>
    </source>
</evidence>
<dbReference type="HAMAP" id="MF_00261">
    <property type="entry name" value="RNApol_arch_Rpo11"/>
    <property type="match status" value="1"/>
</dbReference>
<dbReference type="AlphaFoldDB" id="A0A0C9M779"/>
<dbReference type="FunFam" id="3.30.1360.10:FF:000006">
    <property type="entry name" value="DNA-directed RNA polymerases I and III subunit RPAC2"/>
    <property type="match status" value="1"/>
</dbReference>
<dbReference type="InterPro" id="IPR009025">
    <property type="entry name" value="RBP11-like_dimer"/>
</dbReference>
<dbReference type="InterPro" id="IPR008193">
    <property type="entry name" value="RNA_pol_Rpb11_13-16kDa_CS"/>
</dbReference>
<evidence type="ECO:0000256" key="5">
    <source>
        <dbReference type="ARBA" id="ARBA00023242"/>
    </source>
</evidence>
<proteinExistence type="inferred from homology"/>
<dbReference type="GO" id="GO:0003677">
    <property type="term" value="F:DNA binding"/>
    <property type="evidence" value="ECO:0007669"/>
    <property type="project" value="InterPro"/>
</dbReference>
<comment type="subcellular location">
    <subcellularLocation>
        <location evidence="1">Nucleus</location>
    </subcellularLocation>
</comment>
<dbReference type="GO" id="GO:0006361">
    <property type="term" value="P:transcription initiation at RNA polymerase I promoter"/>
    <property type="evidence" value="ECO:0007669"/>
    <property type="project" value="EnsemblFungi"/>
</dbReference>
<dbReference type="GO" id="GO:0003899">
    <property type="term" value="F:DNA-directed RNA polymerase activity"/>
    <property type="evidence" value="ECO:0007669"/>
    <property type="project" value="EnsemblFungi"/>
</dbReference>
<dbReference type="PANTHER" id="PTHR13946:SF28">
    <property type="entry name" value="DNA-DIRECTED RNA POLYMERASES I AND III SUBUNIT RPAC2"/>
    <property type="match status" value="1"/>
</dbReference>
<dbReference type="InterPro" id="IPR036603">
    <property type="entry name" value="RBP11-like"/>
</dbReference>
<protein>
    <recommendedName>
        <fullName evidence="2">DNA-directed RNA polymerases I and III subunit RPAC2</fullName>
    </recommendedName>
</protein>
<dbReference type="EMBL" id="DF836316">
    <property type="protein sequence ID" value="GAN02759.1"/>
    <property type="molecule type" value="Genomic_DNA"/>
</dbReference>
<evidence type="ECO:0000256" key="6">
    <source>
        <dbReference type="ARBA" id="ARBA00025751"/>
    </source>
</evidence>
<dbReference type="CDD" id="cd07029">
    <property type="entry name" value="RNAP_I_III_AC19"/>
    <property type="match status" value="1"/>
</dbReference>
<gene>
    <name evidence="9" type="ORF">MAM1_0027d02206</name>
</gene>
<evidence type="ECO:0000256" key="4">
    <source>
        <dbReference type="ARBA" id="ARBA00023163"/>
    </source>
</evidence>
<dbReference type="InterPro" id="IPR022905">
    <property type="entry name" value="Rpo11-like"/>
</dbReference>
<dbReference type="GO" id="GO:0005666">
    <property type="term" value="C:RNA polymerase III complex"/>
    <property type="evidence" value="ECO:0007669"/>
    <property type="project" value="EnsemblFungi"/>
</dbReference>
<keyword evidence="5" id="KW-0539">Nucleus</keyword>
<keyword evidence="4" id="KW-0804">Transcription</keyword>
<dbReference type="STRING" id="91626.A0A0C9M779"/>
<dbReference type="GO" id="GO:0006363">
    <property type="term" value="P:termination of RNA polymerase I transcription"/>
    <property type="evidence" value="ECO:0007669"/>
    <property type="project" value="EnsemblFungi"/>
</dbReference>
<dbReference type="GO" id="GO:0042797">
    <property type="term" value="P:tRNA transcription by RNA polymerase III"/>
    <property type="evidence" value="ECO:0007669"/>
    <property type="project" value="EnsemblFungi"/>
</dbReference>